<dbReference type="PANTHER" id="PTHR10739">
    <property type="entry name" value="CYTIDYLYLTRANSFERASE"/>
    <property type="match status" value="1"/>
</dbReference>
<dbReference type="NCBIfam" id="TIGR00125">
    <property type="entry name" value="cyt_tran_rel"/>
    <property type="match status" value="1"/>
</dbReference>
<keyword evidence="6" id="KW-0443">Lipid metabolism</keyword>
<evidence type="ECO:0000256" key="4">
    <source>
        <dbReference type="ARBA" id="ARBA00022679"/>
    </source>
</evidence>
<evidence type="ECO:0000256" key="12">
    <source>
        <dbReference type="SAM" id="SignalP"/>
    </source>
</evidence>
<feature type="compositionally biased region" description="Low complexity" evidence="11">
    <location>
        <begin position="527"/>
        <end position="547"/>
    </location>
</feature>
<dbReference type="InterPro" id="IPR041723">
    <property type="entry name" value="CCT"/>
</dbReference>
<dbReference type="EMBL" id="JAIFTL010000051">
    <property type="protein sequence ID" value="KAG9324974.1"/>
    <property type="molecule type" value="Genomic_DNA"/>
</dbReference>
<evidence type="ECO:0000256" key="3">
    <source>
        <dbReference type="ARBA" id="ARBA00022516"/>
    </source>
</evidence>
<feature type="compositionally biased region" description="Low complexity" evidence="11">
    <location>
        <begin position="193"/>
        <end position="234"/>
    </location>
</feature>
<feature type="signal peptide" evidence="12">
    <location>
        <begin position="1"/>
        <end position="21"/>
    </location>
</feature>
<dbReference type="InterPro" id="IPR014729">
    <property type="entry name" value="Rossmann-like_a/b/a_fold"/>
</dbReference>
<dbReference type="InterPro" id="IPR004821">
    <property type="entry name" value="Cyt_trans-like"/>
</dbReference>
<feature type="region of interest" description="Disordered" evidence="11">
    <location>
        <begin position="481"/>
        <end position="560"/>
    </location>
</feature>
<dbReference type="FunFam" id="3.40.50.620:FF:000016">
    <property type="entry name" value="Putative choline-phosphate cytidylyltransferase B"/>
    <property type="match status" value="1"/>
</dbReference>
<reference evidence="14" key="1">
    <citation type="submission" date="2021-07" db="EMBL/GenBank/DDBJ databases">
        <title>Draft genome of Mortierella alpina, strain LL118, isolated from an aspen leaf litter sample.</title>
        <authorList>
            <person name="Yang S."/>
            <person name="Vinatzer B.A."/>
        </authorList>
    </citation>
    <scope>NUCLEOTIDE SEQUENCE</scope>
    <source>
        <strain evidence="14">LL118</strain>
    </source>
</reference>
<comment type="pathway">
    <text evidence="9">Phospholipid metabolism; phosphatidylcholine biosynthesis; phosphatidylcholine from phosphocholine: step 1/2.</text>
</comment>
<dbReference type="GO" id="GO:0005635">
    <property type="term" value="C:nuclear envelope"/>
    <property type="evidence" value="ECO:0007669"/>
    <property type="project" value="TreeGrafter"/>
</dbReference>
<protein>
    <recommendedName>
        <fullName evidence="10">choline-phosphate cytidylyltransferase</fullName>
        <ecNumber evidence="10">2.7.7.15</ecNumber>
    </recommendedName>
</protein>
<feature type="compositionally biased region" description="Acidic residues" evidence="11">
    <location>
        <begin position="141"/>
        <end position="154"/>
    </location>
</feature>
<dbReference type="GO" id="GO:0031210">
    <property type="term" value="F:phosphatidylcholine binding"/>
    <property type="evidence" value="ECO:0007669"/>
    <property type="project" value="TreeGrafter"/>
</dbReference>
<dbReference type="SUPFAM" id="SSF52374">
    <property type="entry name" value="Nucleotidylyl transferase"/>
    <property type="match status" value="1"/>
</dbReference>
<evidence type="ECO:0000256" key="5">
    <source>
        <dbReference type="ARBA" id="ARBA00022695"/>
    </source>
</evidence>
<evidence type="ECO:0000256" key="11">
    <source>
        <dbReference type="SAM" id="MobiDB-lite"/>
    </source>
</evidence>
<feature type="chain" id="PRO_5040213357" description="choline-phosphate cytidylyltransferase" evidence="12">
    <location>
        <begin position="22"/>
        <end position="560"/>
    </location>
</feature>
<dbReference type="PANTHER" id="PTHR10739:SF13">
    <property type="entry name" value="CHOLINE-PHOSPHATE CYTIDYLYLTRANSFERASE"/>
    <property type="match status" value="1"/>
</dbReference>
<comment type="caution">
    <text evidence="14">The sequence shown here is derived from an EMBL/GenBank/DDBJ whole genome shotgun (WGS) entry which is preliminary data.</text>
</comment>
<comment type="similarity">
    <text evidence="2">Belongs to the cytidylyltransferase family.</text>
</comment>
<organism evidence="14 15">
    <name type="scientific">Mortierella alpina</name>
    <name type="common">Oleaginous fungus</name>
    <name type="synonym">Mortierella renispora</name>
    <dbReference type="NCBI Taxonomy" id="64518"/>
    <lineage>
        <taxon>Eukaryota</taxon>
        <taxon>Fungi</taxon>
        <taxon>Fungi incertae sedis</taxon>
        <taxon>Mucoromycota</taxon>
        <taxon>Mortierellomycotina</taxon>
        <taxon>Mortierellomycetes</taxon>
        <taxon>Mortierellales</taxon>
        <taxon>Mortierellaceae</taxon>
        <taxon>Mortierella</taxon>
    </lineage>
</organism>
<keyword evidence="3" id="KW-0444">Lipid biosynthesis</keyword>
<evidence type="ECO:0000313" key="14">
    <source>
        <dbReference type="EMBL" id="KAG9324974.1"/>
    </source>
</evidence>
<feature type="domain" description="Cytidyltransferase-like" evidence="13">
    <location>
        <begin position="247"/>
        <end position="375"/>
    </location>
</feature>
<keyword evidence="8" id="KW-1208">Phospholipid metabolism</keyword>
<keyword evidence="12" id="KW-0732">Signal</keyword>
<proteinExistence type="inferred from homology"/>
<evidence type="ECO:0000256" key="2">
    <source>
        <dbReference type="ARBA" id="ARBA00010101"/>
    </source>
</evidence>
<comment type="pathway">
    <text evidence="1">Lipid metabolism.</text>
</comment>
<gene>
    <name evidence="14" type="ORF">KVV02_000483</name>
</gene>
<keyword evidence="7" id="KW-0594">Phospholipid biosynthesis</keyword>
<feature type="compositionally biased region" description="Basic and acidic residues" evidence="11">
    <location>
        <begin position="549"/>
        <end position="560"/>
    </location>
</feature>
<dbReference type="CDD" id="cd02174">
    <property type="entry name" value="CCT"/>
    <property type="match status" value="1"/>
</dbReference>
<dbReference type="Gene3D" id="3.40.50.620">
    <property type="entry name" value="HUPs"/>
    <property type="match status" value="1"/>
</dbReference>
<feature type="region of interest" description="Disordered" evidence="11">
    <location>
        <begin position="91"/>
        <end position="235"/>
    </location>
</feature>
<keyword evidence="4" id="KW-0808">Transferase</keyword>
<dbReference type="AlphaFoldDB" id="A0A9P8A9U9"/>
<keyword evidence="5" id="KW-0548">Nucleotidyltransferase</keyword>
<dbReference type="Proteomes" id="UP000717515">
    <property type="component" value="Unassembled WGS sequence"/>
</dbReference>
<evidence type="ECO:0000256" key="6">
    <source>
        <dbReference type="ARBA" id="ARBA00023098"/>
    </source>
</evidence>
<evidence type="ECO:0000313" key="15">
    <source>
        <dbReference type="Proteomes" id="UP000717515"/>
    </source>
</evidence>
<evidence type="ECO:0000256" key="7">
    <source>
        <dbReference type="ARBA" id="ARBA00023209"/>
    </source>
</evidence>
<feature type="compositionally biased region" description="Low complexity" evidence="11">
    <location>
        <begin position="490"/>
        <end position="502"/>
    </location>
</feature>
<evidence type="ECO:0000256" key="9">
    <source>
        <dbReference type="ARBA" id="ARBA00025706"/>
    </source>
</evidence>
<dbReference type="GO" id="GO:0004105">
    <property type="term" value="F:choline-phosphate cytidylyltransferase activity"/>
    <property type="evidence" value="ECO:0007669"/>
    <property type="project" value="UniProtKB-EC"/>
</dbReference>
<dbReference type="Pfam" id="PF01467">
    <property type="entry name" value="CTP_transf_like"/>
    <property type="match status" value="1"/>
</dbReference>
<name>A0A9P8A9U9_MORAP</name>
<evidence type="ECO:0000259" key="13">
    <source>
        <dbReference type="Pfam" id="PF01467"/>
    </source>
</evidence>
<evidence type="ECO:0000256" key="1">
    <source>
        <dbReference type="ARBA" id="ARBA00005189"/>
    </source>
</evidence>
<evidence type="ECO:0000256" key="8">
    <source>
        <dbReference type="ARBA" id="ARBA00023264"/>
    </source>
</evidence>
<dbReference type="EC" id="2.7.7.15" evidence="10"/>
<dbReference type="InterPro" id="IPR045049">
    <property type="entry name" value="Pcy1-like"/>
</dbReference>
<evidence type="ECO:0000256" key="10">
    <source>
        <dbReference type="ARBA" id="ARBA00026101"/>
    </source>
</evidence>
<sequence>MIQSTAMWAGMQCCVWVCVQCTAVCVLCVCVIKGGCTLWQFLLITFWPVPGVCRPLSLFLSSPLCPFVSSLPAALFPLSSSSLPLSFEPTPCTMSTKRKRTGVTSASKSTTDASNHKQPRISHKSGSAKDSTSSRRRASDGDEDDDDVDGEDEQQQQRQSEDVEDMDQHEHAPVRKGQRKSSSSSRKAEDDVAAAAAAAAADADTNINASTSSSSSSSSSISSKSSITPKYSYPINPAPVGRPVRIYCDGIYDLFHFGHAKALEQAKKSFPDVYLLVGVCDDKMTHSRKGKTVMTDKERYESVRHCKWVDEVIESAPWFVDQAFLDKHKIDYVAHDDIPYKSVDSDDVYAFVKKQGSFLPTQRTDGVSTSDLITRIVKDYDQYLRRNLERGVTAKELGIGFFKEQEVKLKKSAQDIRASIRQNWHGTKDELKNEITVLRNDLKQTLNMWEDKSQEFIRDFSRLFGADSVVNKIFRRRRHGNNLITDGGLSSPSNASSRMASPDSREGSDDEDGSISPLSRSRDFFRFGRSSGSGSSMQRSRSNSSADSYDERSPRSESDE</sequence>
<feature type="compositionally biased region" description="Polar residues" evidence="11">
    <location>
        <begin position="102"/>
        <end position="113"/>
    </location>
</feature>
<accession>A0A9P8A9U9</accession>